<dbReference type="Pfam" id="PF01053">
    <property type="entry name" value="Cys_Met_Meta_PP"/>
    <property type="match status" value="1"/>
</dbReference>
<gene>
    <name evidence="15" type="ORF">BDEG_24775</name>
</gene>
<dbReference type="eggNOG" id="KOG0053">
    <property type="taxonomic scope" value="Eukaryota"/>
</dbReference>
<evidence type="ECO:0000256" key="11">
    <source>
        <dbReference type="ARBA" id="ARBA00047625"/>
    </source>
</evidence>
<dbReference type="OrthoDB" id="2545919at2759"/>
<dbReference type="PROSITE" id="PS00868">
    <property type="entry name" value="CYS_MET_METAB_PP"/>
    <property type="match status" value="1"/>
</dbReference>
<comment type="catalytic activity">
    <reaction evidence="11">
        <text>an S-substituted L-cysteine + H2O = a thiol + pyruvate + NH4(+)</text>
        <dbReference type="Rhea" id="RHEA:18121"/>
        <dbReference type="ChEBI" id="CHEBI:15361"/>
        <dbReference type="ChEBI" id="CHEBI:15377"/>
        <dbReference type="ChEBI" id="CHEBI:28938"/>
        <dbReference type="ChEBI" id="CHEBI:29256"/>
        <dbReference type="ChEBI" id="CHEBI:58717"/>
        <dbReference type="EC" id="4.4.1.13"/>
    </reaction>
</comment>
<keyword evidence="4" id="KW-0028">Amino-acid biosynthesis</keyword>
<reference evidence="15 16" key="1">
    <citation type="submission" date="2006-10" db="EMBL/GenBank/DDBJ databases">
        <title>The Genome Sequence of Batrachochytrium dendrobatidis JEL423.</title>
        <authorList>
            <consortium name="The Broad Institute Genome Sequencing Platform"/>
            <person name="Birren B."/>
            <person name="Lander E."/>
            <person name="Galagan J."/>
            <person name="Cuomo C."/>
            <person name="Devon K."/>
            <person name="Jaffe D."/>
            <person name="Butler J."/>
            <person name="Alvarez P."/>
            <person name="Gnerre S."/>
            <person name="Grabherr M."/>
            <person name="Kleber M."/>
            <person name="Mauceli E."/>
            <person name="Brockman W."/>
            <person name="Young S."/>
            <person name="LaButti K."/>
            <person name="Sykes S."/>
            <person name="DeCaprio D."/>
            <person name="Crawford M."/>
            <person name="Koehrsen M."/>
            <person name="Engels R."/>
            <person name="Montgomery P."/>
            <person name="Pearson M."/>
            <person name="Howarth C."/>
            <person name="Larson L."/>
            <person name="White J."/>
            <person name="O'Leary S."/>
            <person name="Kodira C."/>
            <person name="Zeng Q."/>
            <person name="Yandava C."/>
            <person name="Alvarado L."/>
            <person name="Longcore J."/>
            <person name="James T."/>
        </authorList>
    </citation>
    <scope>NUCLEOTIDE SEQUENCE [LARGE SCALE GENOMIC DNA]</scope>
    <source>
        <strain evidence="15 16">JEL423</strain>
    </source>
</reference>
<dbReference type="NCBIfam" id="TIGR01329">
    <property type="entry name" value="cysta_beta_ly_E"/>
    <property type="match status" value="1"/>
</dbReference>
<evidence type="ECO:0000256" key="4">
    <source>
        <dbReference type="ARBA" id="ARBA00022605"/>
    </source>
</evidence>
<dbReference type="GO" id="GO:0019346">
    <property type="term" value="P:transsulfuration"/>
    <property type="evidence" value="ECO:0007669"/>
    <property type="project" value="InterPro"/>
</dbReference>
<dbReference type="InterPro" id="IPR000277">
    <property type="entry name" value="Cys/Met-Metab_PyrdxlP-dep_enz"/>
</dbReference>
<accession>A0A177WP45</accession>
<evidence type="ECO:0000256" key="7">
    <source>
        <dbReference type="ARBA" id="ARBA00023239"/>
    </source>
</evidence>
<name>A0A177WP45_BATDL</name>
<dbReference type="GO" id="GO:0030170">
    <property type="term" value="F:pyridoxal phosphate binding"/>
    <property type="evidence" value="ECO:0007669"/>
    <property type="project" value="InterPro"/>
</dbReference>
<comment type="similarity">
    <text evidence="2 14">Belongs to the trans-sulfuration enzymes family.</text>
</comment>
<dbReference type="CDD" id="cd00614">
    <property type="entry name" value="CGS_like"/>
    <property type="match status" value="1"/>
</dbReference>
<keyword evidence="7 15" id="KW-0456">Lyase</keyword>
<dbReference type="InterPro" id="IPR006238">
    <property type="entry name" value="Cys_b_lyase_euk"/>
</dbReference>
<protein>
    <recommendedName>
        <fullName evidence="12">Cystathionine beta-lyase</fullName>
        <ecNumber evidence="3">4.4.1.13</ecNumber>
    </recommendedName>
    <alternativeName>
        <fullName evidence="9">Cysteine-S-conjugate beta-lyase</fullName>
    </alternativeName>
</protein>
<dbReference type="AlphaFoldDB" id="A0A177WP45"/>
<dbReference type="Gene3D" id="3.40.640.10">
    <property type="entry name" value="Type I PLP-dependent aspartate aminotransferase-like (Major domain)"/>
    <property type="match status" value="1"/>
</dbReference>
<dbReference type="InterPro" id="IPR054542">
    <property type="entry name" value="Cys_met_metab_PP"/>
</dbReference>
<keyword evidence="5 13" id="KW-0663">Pyridoxal phosphate</keyword>
<organism evidence="15 16">
    <name type="scientific">Batrachochytrium dendrobatidis (strain JEL423)</name>
    <dbReference type="NCBI Taxonomy" id="403673"/>
    <lineage>
        <taxon>Eukaryota</taxon>
        <taxon>Fungi</taxon>
        <taxon>Fungi incertae sedis</taxon>
        <taxon>Chytridiomycota</taxon>
        <taxon>Chytridiomycota incertae sedis</taxon>
        <taxon>Chytridiomycetes</taxon>
        <taxon>Rhizophydiales</taxon>
        <taxon>Rhizophydiales incertae sedis</taxon>
        <taxon>Batrachochytrium</taxon>
    </lineage>
</organism>
<dbReference type="SUPFAM" id="SSF53383">
    <property type="entry name" value="PLP-dependent transferases"/>
    <property type="match status" value="1"/>
</dbReference>
<feature type="modified residue" description="N6-(pyridoxal phosphate)lysine" evidence="13">
    <location>
        <position position="229"/>
    </location>
</feature>
<dbReference type="GO" id="GO:0047804">
    <property type="term" value="F:cysteine-S-conjugate beta-lyase activity"/>
    <property type="evidence" value="ECO:0007669"/>
    <property type="project" value="UniProtKB-EC"/>
</dbReference>
<dbReference type="PIRSF" id="PIRSF001434">
    <property type="entry name" value="CGS"/>
    <property type="match status" value="1"/>
</dbReference>
<dbReference type="GO" id="GO:0071266">
    <property type="term" value="P:'de novo' L-methionine biosynthetic process"/>
    <property type="evidence" value="ECO:0007669"/>
    <property type="project" value="InterPro"/>
</dbReference>
<proteinExistence type="inferred from homology"/>
<evidence type="ECO:0000256" key="6">
    <source>
        <dbReference type="ARBA" id="ARBA00023167"/>
    </source>
</evidence>
<sequence length="427" mass="46743">MIFAQEQPFQGQCTYSSATTHNLISPLGDASTYRPSTQCVLVDSDLRDPYRASSVPIYQTATFRQSGVTEMGEYDYSRSGNPTRTHLESHLAKLMHAHSALAVSSGMSALDIIIRLVKSGEEIIAGDDVYGGTNRLLAYVKQTNNIKVYHTDTTNIDAIQRLITPLTKLVLLETPTNPMCKIADIPSISNLVHTICPSALVVVDNTMMSPYLQKPLDLGADIVYHSATKFLSGHHDLMAGAVGVKNPELAEKLYFVVNAIGCGLAPFDAFLLARGIKTLSVRVDRQQQSAMLIASYLESHGIETWYPGLKSHPQHDLHMSMAKGGGAVLSFRTNCVDRSISVVNATKIWGISVSFGSVNSLIRYSSQPFCLLFSMPCRMSHASIPAEIRKERNLPEDVIRLCVGIEDVQDLISDLHYALVLAGCIKI</sequence>
<evidence type="ECO:0000256" key="12">
    <source>
        <dbReference type="ARBA" id="ARBA00072331"/>
    </source>
</evidence>
<dbReference type="InterPro" id="IPR015422">
    <property type="entry name" value="PyrdxlP-dep_Trfase_small"/>
</dbReference>
<evidence type="ECO:0000256" key="14">
    <source>
        <dbReference type="RuleBase" id="RU362118"/>
    </source>
</evidence>
<dbReference type="FunFam" id="3.90.1150.10:FF:000013">
    <property type="entry name" value="Cystathionine beta-lyase"/>
    <property type="match status" value="1"/>
</dbReference>
<comment type="pathway">
    <text evidence="8">Amino-acid biosynthesis; L-methionine biosynthesis via de novo pathway; L-homocysteine from L-cystathionine: step 1/1.</text>
</comment>
<dbReference type="VEuPathDB" id="FungiDB:BDEG_24775"/>
<dbReference type="FunFam" id="3.40.640.10:FF:000009">
    <property type="entry name" value="Cystathionine gamma-synthase homolog"/>
    <property type="match status" value="1"/>
</dbReference>
<dbReference type="STRING" id="403673.A0A177WP45"/>
<dbReference type="EMBL" id="DS022305">
    <property type="protein sequence ID" value="OAJ41131.1"/>
    <property type="molecule type" value="Genomic_DNA"/>
</dbReference>
<dbReference type="InterPro" id="IPR015421">
    <property type="entry name" value="PyrdxlP-dep_Trfase_major"/>
</dbReference>
<comment type="cofactor">
    <cofactor evidence="1 14">
        <name>pyridoxal 5'-phosphate</name>
        <dbReference type="ChEBI" id="CHEBI:597326"/>
    </cofactor>
</comment>
<evidence type="ECO:0000313" key="15">
    <source>
        <dbReference type="EMBL" id="OAJ41131.1"/>
    </source>
</evidence>
<dbReference type="Gene3D" id="3.90.1150.10">
    <property type="entry name" value="Aspartate Aminotransferase, domain 1"/>
    <property type="match status" value="1"/>
</dbReference>
<evidence type="ECO:0000313" key="16">
    <source>
        <dbReference type="Proteomes" id="UP000077115"/>
    </source>
</evidence>
<comment type="catalytic activity">
    <reaction evidence="10">
        <text>L,L-cystathionine + H2O = L-homocysteine + pyruvate + NH4(+)</text>
        <dbReference type="Rhea" id="RHEA:13965"/>
        <dbReference type="ChEBI" id="CHEBI:15361"/>
        <dbReference type="ChEBI" id="CHEBI:15377"/>
        <dbReference type="ChEBI" id="CHEBI:28938"/>
        <dbReference type="ChEBI" id="CHEBI:58161"/>
        <dbReference type="ChEBI" id="CHEBI:58199"/>
    </reaction>
</comment>
<evidence type="ECO:0000256" key="5">
    <source>
        <dbReference type="ARBA" id="ARBA00022898"/>
    </source>
</evidence>
<evidence type="ECO:0000256" key="8">
    <source>
        <dbReference type="ARBA" id="ARBA00046315"/>
    </source>
</evidence>
<dbReference type="GO" id="GO:0005737">
    <property type="term" value="C:cytoplasm"/>
    <property type="evidence" value="ECO:0007669"/>
    <property type="project" value="TreeGrafter"/>
</dbReference>
<evidence type="ECO:0000256" key="13">
    <source>
        <dbReference type="PIRSR" id="PIRSR001434-2"/>
    </source>
</evidence>
<dbReference type="PANTHER" id="PTHR11808:SF50">
    <property type="entry name" value="CYSTATHIONINE BETA-LYASE"/>
    <property type="match status" value="1"/>
</dbReference>
<dbReference type="EC" id="4.4.1.13" evidence="3"/>
<evidence type="ECO:0000256" key="9">
    <source>
        <dbReference type="ARBA" id="ARBA00047213"/>
    </source>
</evidence>
<evidence type="ECO:0000256" key="10">
    <source>
        <dbReference type="ARBA" id="ARBA00047517"/>
    </source>
</evidence>
<dbReference type="Proteomes" id="UP000077115">
    <property type="component" value="Unassembled WGS sequence"/>
</dbReference>
<reference evidence="15 16" key="2">
    <citation type="submission" date="2016-05" db="EMBL/GenBank/DDBJ databases">
        <title>Lineage-specific infection strategies underlie the spectrum of fungal disease in amphibians.</title>
        <authorList>
            <person name="Cuomo C.A."/>
            <person name="Farrer R.A."/>
            <person name="James T."/>
            <person name="Longcore J."/>
            <person name="Birren B."/>
        </authorList>
    </citation>
    <scope>NUCLEOTIDE SEQUENCE [LARGE SCALE GENOMIC DNA]</scope>
    <source>
        <strain evidence="15 16">JEL423</strain>
    </source>
</reference>
<dbReference type="PANTHER" id="PTHR11808">
    <property type="entry name" value="TRANS-SULFURATION ENZYME FAMILY MEMBER"/>
    <property type="match status" value="1"/>
</dbReference>
<keyword evidence="6" id="KW-0486">Methionine biosynthesis</keyword>
<evidence type="ECO:0000256" key="1">
    <source>
        <dbReference type="ARBA" id="ARBA00001933"/>
    </source>
</evidence>
<dbReference type="InterPro" id="IPR015424">
    <property type="entry name" value="PyrdxlP-dep_Trfase"/>
</dbReference>
<evidence type="ECO:0000256" key="2">
    <source>
        <dbReference type="ARBA" id="ARBA00009077"/>
    </source>
</evidence>
<evidence type="ECO:0000256" key="3">
    <source>
        <dbReference type="ARBA" id="ARBA00012224"/>
    </source>
</evidence>